<name>A0ABR4I6G2_9EURO</name>
<reference evidence="1 2" key="1">
    <citation type="submission" date="2024-07" db="EMBL/GenBank/DDBJ databases">
        <title>Section-level genome sequencing and comparative genomics of Aspergillus sections Usti and Cavernicolus.</title>
        <authorList>
            <consortium name="Lawrence Berkeley National Laboratory"/>
            <person name="Nybo J.L."/>
            <person name="Vesth T.C."/>
            <person name="Theobald S."/>
            <person name="Frisvad J.C."/>
            <person name="Larsen T.O."/>
            <person name="Kjaerboelling I."/>
            <person name="Rothschild-Mancinelli K."/>
            <person name="Lyhne E.K."/>
            <person name="Kogle M.E."/>
            <person name="Barry K."/>
            <person name="Clum A."/>
            <person name="Na H."/>
            <person name="Ledsgaard L."/>
            <person name="Lin J."/>
            <person name="Lipzen A."/>
            <person name="Kuo A."/>
            <person name="Riley R."/>
            <person name="Mondo S."/>
            <person name="LaButti K."/>
            <person name="Haridas S."/>
            <person name="Pangalinan J."/>
            <person name="Salamov A.A."/>
            <person name="Simmons B.A."/>
            <person name="Magnuson J.K."/>
            <person name="Chen J."/>
            <person name="Drula E."/>
            <person name="Henrissat B."/>
            <person name="Wiebenga A."/>
            <person name="Lubbers R.J."/>
            <person name="Gomes A.C."/>
            <person name="Makela M.R."/>
            <person name="Stajich J."/>
            <person name="Grigoriev I.V."/>
            <person name="Mortensen U.H."/>
            <person name="De vries R.P."/>
            <person name="Baker S.E."/>
            <person name="Andersen M.R."/>
        </authorList>
    </citation>
    <scope>NUCLEOTIDE SEQUENCE [LARGE SCALE GENOMIC DNA]</scope>
    <source>
        <strain evidence="1 2">CBS 600.67</strain>
    </source>
</reference>
<dbReference type="EMBL" id="JBFXLS010000053">
    <property type="protein sequence ID" value="KAL2823343.1"/>
    <property type="molecule type" value="Genomic_DNA"/>
</dbReference>
<proteinExistence type="predicted"/>
<dbReference type="Proteomes" id="UP001610335">
    <property type="component" value="Unassembled WGS sequence"/>
</dbReference>
<evidence type="ECO:0000313" key="1">
    <source>
        <dbReference type="EMBL" id="KAL2823343.1"/>
    </source>
</evidence>
<accession>A0ABR4I6G2</accession>
<organism evidence="1 2">
    <name type="scientific">Aspergillus cavernicola</name>
    <dbReference type="NCBI Taxonomy" id="176166"/>
    <lineage>
        <taxon>Eukaryota</taxon>
        <taxon>Fungi</taxon>
        <taxon>Dikarya</taxon>
        <taxon>Ascomycota</taxon>
        <taxon>Pezizomycotina</taxon>
        <taxon>Eurotiomycetes</taxon>
        <taxon>Eurotiomycetidae</taxon>
        <taxon>Eurotiales</taxon>
        <taxon>Aspergillaceae</taxon>
        <taxon>Aspergillus</taxon>
        <taxon>Aspergillus subgen. Nidulantes</taxon>
    </lineage>
</organism>
<protein>
    <submittedName>
        <fullName evidence="1">Uncharacterized protein</fullName>
    </submittedName>
</protein>
<gene>
    <name evidence="1" type="ORF">BDW59DRAFT_163309</name>
</gene>
<comment type="caution">
    <text evidence="1">The sequence shown here is derived from an EMBL/GenBank/DDBJ whole genome shotgun (WGS) entry which is preliminary data.</text>
</comment>
<evidence type="ECO:0000313" key="2">
    <source>
        <dbReference type="Proteomes" id="UP001610335"/>
    </source>
</evidence>
<keyword evidence="2" id="KW-1185">Reference proteome</keyword>
<sequence length="140" mass="16171">MRLVAGKRFTSPEEVISQLRAWSRELDKDSYVQRFHEARGQINSVVDEYNNARDRVLINMYTLGKETTKNDFSRVKKAHRPLWLKADIAVKIAAKNQKASEMATQKVLKRWQADGERLLETNQAQGRRKAAGRLAVARFQ</sequence>